<protein>
    <recommendedName>
        <fullName evidence="2">CN hydrolase domain-containing protein</fullName>
    </recommendedName>
</protein>
<name>A0A0F9ULW0_9ZZZZ</name>
<dbReference type="Gene3D" id="3.60.110.10">
    <property type="entry name" value="Carbon-nitrogen hydrolase"/>
    <property type="match status" value="1"/>
</dbReference>
<evidence type="ECO:0000313" key="3">
    <source>
        <dbReference type="EMBL" id="KKN88452.1"/>
    </source>
</evidence>
<dbReference type="PROSITE" id="PS50263">
    <property type="entry name" value="CN_HYDROLASE"/>
    <property type="match status" value="1"/>
</dbReference>
<evidence type="ECO:0000259" key="2">
    <source>
        <dbReference type="PROSITE" id="PS50263"/>
    </source>
</evidence>
<dbReference type="Pfam" id="PF00795">
    <property type="entry name" value="CN_hydrolase"/>
    <property type="match status" value="1"/>
</dbReference>
<dbReference type="InterPro" id="IPR003010">
    <property type="entry name" value="C-N_Hydrolase"/>
</dbReference>
<accession>A0A0F9ULW0</accession>
<proteinExistence type="predicted"/>
<dbReference type="EMBL" id="LAZR01000128">
    <property type="protein sequence ID" value="KKN88452.1"/>
    <property type="molecule type" value="Genomic_DNA"/>
</dbReference>
<dbReference type="InterPro" id="IPR001110">
    <property type="entry name" value="UPF0012_CS"/>
</dbReference>
<sequence length="286" mass="31073">MSRVAAIQMTSQPDVQENLHIAAGLIARAAEQGAELVLLPECFAALGNRSLAAIAAAEFGTKRPIRRFLAEQSREHGIWLIGGSLPVPRVPGGKPMATQLVVDEQGQEVARYDKLHLFDVDVSDRHNTYRESRDYDFGNALVCLDSPVGRLGLSICYDVRFPELYQGLRLSGAELIVVPAAFTAVTGAAHWEVLLRARAIETQCYLLAANQTGTHAGGRQTFGHSCLIDPWGELVAVLPEGPGIAAGELDRGLLSEVRQRMPIIEHRRFAPPASPQPVAKESNQNE</sequence>
<dbReference type="GO" id="GO:0016811">
    <property type="term" value="F:hydrolase activity, acting on carbon-nitrogen (but not peptide) bonds, in linear amides"/>
    <property type="evidence" value="ECO:0007669"/>
    <property type="project" value="InterPro"/>
</dbReference>
<dbReference type="InterPro" id="IPR045254">
    <property type="entry name" value="Nit1/2_C-N_Hydrolase"/>
</dbReference>
<organism evidence="3">
    <name type="scientific">marine sediment metagenome</name>
    <dbReference type="NCBI Taxonomy" id="412755"/>
    <lineage>
        <taxon>unclassified sequences</taxon>
        <taxon>metagenomes</taxon>
        <taxon>ecological metagenomes</taxon>
    </lineage>
</organism>
<feature type="domain" description="CN hydrolase" evidence="2">
    <location>
        <begin position="2"/>
        <end position="251"/>
    </location>
</feature>
<dbReference type="SUPFAM" id="SSF56317">
    <property type="entry name" value="Carbon-nitrogen hydrolase"/>
    <property type="match status" value="1"/>
</dbReference>
<evidence type="ECO:0000256" key="1">
    <source>
        <dbReference type="ARBA" id="ARBA00022801"/>
    </source>
</evidence>
<reference evidence="3" key="1">
    <citation type="journal article" date="2015" name="Nature">
        <title>Complex archaea that bridge the gap between prokaryotes and eukaryotes.</title>
        <authorList>
            <person name="Spang A."/>
            <person name="Saw J.H."/>
            <person name="Jorgensen S.L."/>
            <person name="Zaremba-Niedzwiedzka K."/>
            <person name="Martijn J."/>
            <person name="Lind A.E."/>
            <person name="van Eijk R."/>
            <person name="Schleper C."/>
            <person name="Guy L."/>
            <person name="Ettema T.J."/>
        </authorList>
    </citation>
    <scope>NUCLEOTIDE SEQUENCE</scope>
</reference>
<gene>
    <name evidence="3" type="ORF">LCGC14_0247490</name>
</gene>
<dbReference type="PANTHER" id="PTHR23088:SF27">
    <property type="entry name" value="DEAMINATED GLUTATHIONE AMIDASE"/>
    <property type="match status" value="1"/>
</dbReference>
<dbReference type="CDD" id="cd07572">
    <property type="entry name" value="nit"/>
    <property type="match status" value="1"/>
</dbReference>
<comment type="caution">
    <text evidence="3">The sequence shown here is derived from an EMBL/GenBank/DDBJ whole genome shotgun (WGS) entry which is preliminary data.</text>
</comment>
<dbReference type="PANTHER" id="PTHR23088">
    <property type="entry name" value="NITRILASE-RELATED"/>
    <property type="match status" value="1"/>
</dbReference>
<keyword evidence="1" id="KW-0378">Hydrolase</keyword>
<dbReference type="InterPro" id="IPR036526">
    <property type="entry name" value="C-N_Hydrolase_sf"/>
</dbReference>
<dbReference type="PROSITE" id="PS01227">
    <property type="entry name" value="UPF0012"/>
    <property type="match status" value="1"/>
</dbReference>
<dbReference type="AlphaFoldDB" id="A0A0F9ULW0"/>